<gene>
    <name evidence="1" type="ORF">UFOVP639_25</name>
</gene>
<reference evidence="1" key="1">
    <citation type="submission" date="2020-04" db="EMBL/GenBank/DDBJ databases">
        <authorList>
            <person name="Chiriac C."/>
            <person name="Salcher M."/>
            <person name="Ghai R."/>
            <person name="Kavagutti S V."/>
        </authorList>
    </citation>
    <scope>NUCLEOTIDE SEQUENCE</scope>
</reference>
<dbReference type="InterPro" id="IPR014284">
    <property type="entry name" value="RNA_pol_sigma-70_dom"/>
</dbReference>
<name>A0A6J5N296_9CAUD</name>
<keyword evidence="1" id="KW-0240">DNA-directed RNA polymerase</keyword>
<dbReference type="GO" id="GO:0006352">
    <property type="term" value="P:DNA-templated transcription initiation"/>
    <property type="evidence" value="ECO:0007669"/>
    <property type="project" value="InterPro"/>
</dbReference>
<dbReference type="NCBIfam" id="TIGR02937">
    <property type="entry name" value="sigma70-ECF"/>
    <property type="match status" value="1"/>
</dbReference>
<proteinExistence type="predicted"/>
<keyword evidence="1" id="KW-0804">Transcription</keyword>
<organism evidence="1">
    <name type="scientific">uncultured Caudovirales phage</name>
    <dbReference type="NCBI Taxonomy" id="2100421"/>
    <lineage>
        <taxon>Viruses</taxon>
        <taxon>Duplodnaviria</taxon>
        <taxon>Heunggongvirae</taxon>
        <taxon>Uroviricota</taxon>
        <taxon>Caudoviricetes</taxon>
        <taxon>Peduoviridae</taxon>
        <taxon>Maltschvirus</taxon>
        <taxon>Maltschvirus maltsch</taxon>
    </lineage>
</organism>
<dbReference type="GO" id="GO:0000428">
    <property type="term" value="C:DNA-directed RNA polymerase complex"/>
    <property type="evidence" value="ECO:0007669"/>
    <property type="project" value="UniProtKB-KW"/>
</dbReference>
<dbReference type="GO" id="GO:0003700">
    <property type="term" value="F:DNA-binding transcription factor activity"/>
    <property type="evidence" value="ECO:0007669"/>
    <property type="project" value="InterPro"/>
</dbReference>
<evidence type="ECO:0000313" key="1">
    <source>
        <dbReference type="EMBL" id="CAB4153735.1"/>
    </source>
</evidence>
<accession>A0A6J5N296</accession>
<dbReference type="EMBL" id="LR796603">
    <property type="protein sequence ID" value="CAB4153735.1"/>
    <property type="molecule type" value="Genomic_DNA"/>
</dbReference>
<protein>
    <submittedName>
        <fullName evidence="1">RpoE DNA-directed RNA polymerase specialized sigma subunit, sigma24 homolog</fullName>
    </submittedName>
</protein>
<sequence>MFDDKDWKRWIRFGKIICADEDLTKDLLQEILIDIYKKKDEIKSIDNYIFMSLRNKHINHITKKDYKLTDRGDGVDYSDLNEEYDLDIDYEKTKQLSALEIAVEKLDIFDAKLYRIHFIEGKSQRCISRESGISFVMINQRIKKIKEKIKLEYQNLK</sequence>